<dbReference type="RefSeq" id="WP_130486507.1">
    <property type="nucleotide sequence ID" value="NZ_CBCSEB010000002.1"/>
</dbReference>
<reference evidence="3 4" key="1">
    <citation type="submission" date="2019-02" db="EMBL/GenBank/DDBJ databases">
        <title>Genomic Encyclopedia of Type Strains, Phase IV (KMG-IV): sequencing the most valuable type-strain genomes for metagenomic binning, comparative biology and taxonomic classification.</title>
        <authorList>
            <person name="Goeker M."/>
        </authorList>
    </citation>
    <scope>NUCLEOTIDE SEQUENCE [LARGE SCALE GENOMIC DNA]</scope>
    <source>
        <strain evidence="3 4">DSM 16618</strain>
    </source>
</reference>
<protein>
    <submittedName>
        <fullName evidence="3">FecR family protein</fullName>
    </submittedName>
</protein>
<evidence type="ECO:0000259" key="1">
    <source>
        <dbReference type="Pfam" id="PF04773"/>
    </source>
</evidence>
<dbReference type="InterPro" id="IPR032623">
    <property type="entry name" value="FecR_N"/>
</dbReference>
<dbReference type="Proteomes" id="UP000292039">
    <property type="component" value="Unassembled WGS sequence"/>
</dbReference>
<dbReference type="Pfam" id="PF04773">
    <property type="entry name" value="FecR"/>
    <property type="match status" value="1"/>
</dbReference>
<accession>A0A4Q7MZ51</accession>
<feature type="domain" description="FecR protein" evidence="1">
    <location>
        <begin position="127"/>
        <end position="220"/>
    </location>
</feature>
<evidence type="ECO:0000259" key="2">
    <source>
        <dbReference type="Pfam" id="PF16220"/>
    </source>
</evidence>
<dbReference type="GO" id="GO:0016989">
    <property type="term" value="F:sigma factor antagonist activity"/>
    <property type="evidence" value="ECO:0007669"/>
    <property type="project" value="TreeGrafter"/>
</dbReference>
<evidence type="ECO:0000313" key="4">
    <source>
        <dbReference type="Proteomes" id="UP000292039"/>
    </source>
</evidence>
<proteinExistence type="predicted"/>
<dbReference type="Gene3D" id="2.60.120.1440">
    <property type="match status" value="1"/>
</dbReference>
<dbReference type="InterPro" id="IPR006860">
    <property type="entry name" value="FecR"/>
</dbReference>
<feature type="domain" description="FecR N-terminal" evidence="2">
    <location>
        <begin position="22"/>
        <end position="63"/>
    </location>
</feature>
<dbReference type="PANTHER" id="PTHR30273:SF2">
    <property type="entry name" value="PROTEIN FECR"/>
    <property type="match status" value="1"/>
</dbReference>
<organism evidence="3 4">
    <name type="scientific">Kerstersia gyiorum</name>
    <dbReference type="NCBI Taxonomy" id="206506"/>
    <lineage>
        <taxon>Bacteria</taxon>
        <taxon>Pseudomonadati</taxon>
        <taxon>Pseudomonadota</taxon>
        <taxon>Betaproteobacteria</taxon>
        <taxon>Burkholderiales</taxon>
        <taxon>Alcaligenaceae</taxon>
        <taxon>Kerstersia</taxon>
    </lineage>
</organism>
<dbReference type="Pfam" id="PF16220">
    <property type="entry name" value="DUF4880"/>
    <property type="match status" value="1"/>
</dbReference>
<dbReference type="InterPro" id="IPR012373">
    <property type="entry name" value="Ferrdict_sens_TM"/>
</dbReference>
<comment type="caution">
    <text evidence="3">The sequence shown here is derived from an EMBL/GenBank/DDBJ whole genome shotgun (WGS) entry which is preliminary data.</text>
</comment>
<sequence>MAERALFDPSDDRREVPEAVLDQAIHWVTILQSGTAGEPEREACRRWRAMSADHELAWRRLEGLRGDVQRSAAGTPAPMARQVLAGGARANGRRKAVKWMLGSAGTGVLAWSALWRMDAGVTTLMADYRTGTGEREHITLPDGSRLVLNTDSAVDIDFDGSQRMLSLLRGELLLETAADNLGRPMLVRTGQMDIQPLGTRFAVRRFNSGDVRVAVREGAVALRHATLAQAQVVHAGEQGRGRPAGWDAIRPFEDICDSWEAGMLVVERMPLGEFVDELGRYRPGRLRCDPAVAGLQISGAFPLADTDAVLASVAAILPVSVRSMTPYWVTLVPP</sequence>
<dbReference type="PANTHER" id="PTHR30273">
    <property type="entry name" value="PERIPLASMIC SIGNAL SENSOR AND SIGMA FACTOR ACTIVATOR FECR-RELATED"/>
    <property type="match status" value="1"/>
</dbReference>
<name>A0A4Q7MZ51_9BURK</name>
<dbReference type="AlphaFoldDB" id="A0A4Q7MZ51"/>
<gene>
    <name evidence="3" type="ORF">EV679_0701</name>
</gene>
<dbReference type="PIRSF" id="PIRSF018266">
    <property type="entry name" value="FecR"/>
    <property type="match status" value="1"/>
</dbReference>
<evidence type="ECO:0000313" key="3">
    <source>
        <dbReference type="EMBL" id="RZS73505.1"/>
    </source>
</evidence>
<dbReference type="EMBL" id="SGWZ01000001">
    <property type="protein sequence ID" value="RZS73505.1"/>
    <property type="molecule type" value="Genomic_DNA"/>
</dbReference>